<accession>A0A8T1M9C2</accession>
<sequence length="198" mass="22221">MNPAELEFLAEDEPVQIIPRFKLDAIQLLPYSAGPFYPNVPVTVPLWVAVYLRQQQKCRIIPPDWMTVERLTQCKDREESDSSCTDPPHRQYMEITTLLLHHAPDDMQNPESIRAIVRDLWDLRIGKLVSSVTGFISSGTSTARVSQLTNLELATLRNFLSNSMDQLSILRQAATTSMTDSSLGRTNQSVLDSSSSGQ</sequence>
<proteinExistence type="predicted"/>
<dbReference type="InterPro" id="IPR056784">
    <property type="entry name" value="PSF2_N"/>
</dbReference>
<dbReference type="Gene3D" id="3.40.5.50">
    <property type="match status" value="1"/>
</dbReference>
<dbReference type="SUPFAM" id="SSF158573">
    <property type="entry name" value="GINS helical bundle-like"/>
    <property type="match status" value="1"/>
</dbReference>
<dbReference type="InterPro" id="IPR007257">
    <property type="entry name" value="GINS_Psf2"/>
</dbReference>
<evidence type="ECO:0000313" key="1">
    <source>
        <dbReference type="EMBL" id="KAG5445720.1"/>
    </source>
</evidence>
<name>A0A8T1M9C2_CLOSI</name>
<dbReference type="PIRSF" id="PIRSF028998">
    <property type="entry name" value="GINS_Psf2_subgr"/>
    <property type="match status" value="1"/>
</dbReference>
<dbReference type="InterPro" id="IPR021151">
    <property type="entry name" value="GINS_A"/>
</dbReference>
<dbReference type="Proteomes" id="UP000286415">
    <property type="component" value="Unassembled WGS sequence"/>
</dbReference>
<dbReference type="PANTHER" id="PTHR12772">
    <property type="entry name" value="DNA REPLICATION COMPLEX GINS PROTEIN PSF2"/>
    <property type="match status" value="1"/>
</dbReference>
<dbReference type="GO" id="GO:0071162">
    <property type="term" value="C:CMG complex"/>
    <property type="evidence" value="ECO:0007669"/>
    <property type="project" value="UniProtKB-ARBA"/>
</dbReference>
<dbReference type="GO" id="GO:0006260">
    <property type="term" value="P:DNA replication"/>
    <property type="evidence" value="ECO:0007669"/>
    <property type="project" value="UniProtKB-KW"/>
</dbReference>
<dbReference type="SUPFAM" id="SSF160059">
    <property type="entry name" value="PriA/YqbF domain"/>
    <property type="match status" value="1"/>
</dbReference>
<dbReference type="Gene3D" id="1.20.58.1020">
    <property type="match status" value="1"/>
</dbReference>
<protein>
    <submittedName>
        <fullName evidence="1">DNA replication complex GINS protein PSF2</fullName>
    </submittedName>
</protein>
<comment type="caution">
    <text evidence="1">The sequence shown here is derived from an EMBL/GenBank/DDBJ whole genome shotgun (WGS) entry which is preliminary data.</text>
</comment>
<evidence type="ECO:0000313" key="2">
    <source>
        <dbReference type="Proteomes" id="UP000286415"/>
    </source>
</evidence>
<dbReference type="CDD" id="cd11712">
    <property type="entry name" value="GINS_A_psf2"/>
    <property type="match status" value="1"/>
</dbReference>
<dbReference type="PANTHER" id="PTHR12772:SF0">
    <property type="entry name" value="DNA REPLICATION COMPLEX GINS PROTEIN PSF2"/>
    <property type="match status" value="1"/>
</dbReference>
<reference evidence="1 2" key="2">
    <citation type="journal article" date="2021" name="Genomics">
        <title>High-quality reference genome for Clonorchis sinensis.</title>
        <authorList>
            <person name="Young N.D."/>
            <person name="Stroehlein A.J."/>
            <person name="Kinkar L."/>
            <person name="Wang T."/>
            <person name="Sohn W.M."/>
            <person name="Chang B.C.H."/>
            <person name="Kaur P."/>
            <person name="Weisz D."/>
            <person name="Dudchenko O."/>
            <person name="Aiden E.L."/>
            <person name="Korhonen P.K."/>
            <person name="Gasser R.B."/>
        </authorList>
    </citation>
    <scope>NUCLEOTIDE SEQUENCE [LARGE SCALE GENOMIC DNA]</scope>
    <source>
        <strain evidence="1">Cs-k2</strain>
    </source>
</reference>
<dbReference type="STRING" id="79923.G7YWW9"/>
<gene>
    <name evidence="1" type="ORF">CSKR_112639</name>
</gene>
<dbReference type="Pfam" id="PF25005">
    <property type="entry name" value="PSF2_N"/>
    <property type="match status" value="1"/>
</dbReference>
<dbReference type="Pfam" id="PF05916">
    <property type="entry name" value="Sld5"/>
    <property type="match status" value="1"/>
</dbReference>
<dbReference type="InterPro" id="IPR036224">
    <property type="entry name" value="GINS_bundle-like_dom_sf"/>
</dbReference>
<dbReference type="OrthoDB" id="1938138at2759"/>
<keyword evidence="2" id="KW-1185">Reference proteome</keyword>
<dbReference type="GO" id="GO:0000727">
    <property type="term" value="P:double-strand break repair via break-induced replication"/>
    <property type="evidence" value="ECO:0007669"/>
    <property type="project" value="TreeGrafter"/>
</dbReference>
<organism evidence="1 2">
    <name type="scientific">Clonorchis sinensis</name>
    <name type="common">Chinese liver fluke</name>
    <dbReference type="NCBI Taxonomy" id="79923"/>
    <lineage>
        <taxon>Eukaryota</taxon>
        <taxon>Metazoa</taxon>
        <taxon>Spiralia</taxon>
        <taxon>Lophotrochozoa</taxon>
        <taxon>Platyhelminthes</taxon>
        <taxon>Trematoda</taxon>
        <taxon>Digenea</taxon>
        <taxon>Opisthorchiida</taxon>
        <taxon>Opisthorchiata</taxon>
        <taxon>Opisthorchiidae</taxon>
        <taxon>Clonorchis</taxon>
    </lineage>
</organism>
<reference evidence="1 2" key="1">
    <citation type="journal article" date="2018" name="Biotechnol. Adv.">
        <title>Improved genomic resources and new bioinformatic workflow for the carcinogenic parasite Clonorchis sinensis: Biotechnological implications.</title>
        <authorList>
            <person name="Wang D."/>
            <person name="Korhonen P.K."/>
            <person name="Gasser R.B."/>
            <person name="Young N.D."/>
        </authorList>
    </citation>
    <scope>NUCLEOTIDE SEQUENCE [LARGE SCALE GENOMIC DNA]</scope>
    <source>
        <strain evidence="1">Cs-k2</strain>
    </source>
</reference>
<dbReference type="CDD" id="cd21694">
    <property type="entry name" value="GINS_B_Psf2"/>
    <property type="match status" value="1"/>
</dbReference>
<dbReference type="GO" id="GO:0000811">
    <property type="term" value="C:GINS complex"/>
    <property type="evidence" value="ECO:0007669"/>
    <property type="project" value="TreeGrafter"/>
</dbReference>
<dbReference type="EMBL" id="NIRI02000056">
    <property type="protein sequence ID" value="KAG5445720.1"/>
    <property type="molecule type" value="Genomic_DNA"/>
</dbReference>